<dbReference type="PANTHER" id="PTHR35176:SF2">
    <property type="entry name" value="F420H(2)-DEPENDENT REDUCTASE RV1155"/>
    <property type="match status" value="1"/>
</dbReference>
<evidence type="ECO:0000259" key="2">
    <source>
        <dbReference type="Pfam" id="PF01243"/>
    </source>
</evidence>
<dbReference type="RefSeq" id="WP_163818332.1">
    <property type="nucleotide sequence ID" value="NZ_JAAGOB010000004.1"/>
</dbReference>
<keyword evidence="1" id="KW-0560">Oxidoreductase</keyword>
<dbReference type="EMBL" id="JAAGOB010000004">
    <property type="protein sequence ID" value="NED95573.1"/>
    <property type="molecule type" value="Genomic_DNA"/>
</dbReference>
<dbReference type="GO" id="GO:0070967">
    <property type="term" value="F:coenzyme F420 binding"/>
    <property type="evidence" value="ECO:0007669"/>
    <property type="project" value="TreeGrafter"/>
</dbReference>
<dbReference type="Proteomes" id="UP000469185">
    <property type="component" value="Unassembled WGS sequence"/>
</dbReference>
<dbReference type="InterPro" id="IPR011576">
    <property type="entry name" value="Pyridox_Oxase_N"/>
</dbReference>
<dbReference type="GO" id="GO:0016627">
    <property type="term" value="F:oxidoreductase activity, acting on the CH-CH group of donors"/>
    <property type="evidence" value="ECO:0007669"/>
    <property type="project" value="TreeGrafter"/>
</dbReference>
<dbReference type="Gene3D" id="2.30.110.10">
    <property type="entry name" value="Electron Transport, Fmn-binding Protein, Chain A"/>
    <property type="match status" value="1"/>
</dbReference>
<dbReference type="SUPFAM" id="SSF50475">
    <property type="entry name" value="FMN-binding split barrel"/>
    <property type="match status" value="1"/>
</dbReference>
<evidence type="ECO:0000256" key="1">
    <source>
        <dbReference type="ARBA" id="ARBA00023002"/>
    </source>
</evidence>
<sequence>MRLSADECRVRLTAARVARLATAGADMRPHLVPVTFVVDGDGLVIGIDQKPKSTTRLRRLHNIMENPRVAVLGDHYDDDWTRLWWVRADGSATVVAEGSARDAAVEALTAKYPQYRDDPPLGPAIVVDIDRWAGWAYAS</sequence>
<evidence type="ECO:0000313" key="4">
    <source>
        <dbReference type="Proteomes" id="UP000469185"/>
    </source>
</evidence>
<feature type="domain" description="Pyridoxamine 5'-phosphate oxidase N-terminal" evidence="2">
    <location>
        <begin position="6"/>
        <end position="135"/>
    </location>
</feature>
<dbReference type="AlphaFoldDB" id="A0A6N9YKQ5"/>
<keyword evidence="4" id="KW-1185">Reference proteome</keyword>
<gene>
    <name evidence="3" type="ORF">G1H11_09625</name>
</gene>
<dbReference type="Pfam" id="PF01243">
    <property type="entry name" value="PNPOx_N"/>
    <property type="match status" value="1"/>
</dbReference>
<dbReference type="InterPro" id="IPR012349">
    <property type="entry name" value="Split_barrel_FMN-bd"/>
</dbReference>
<protein>
    <submittedName>
        <fullName evidence="3">TIGR03668 family PPOX class F420-dependent oxidoreductase</fullName>
    </submittedName>
</protein>
<name>A0A6N9YKQ5_9ACTN</name>
<organism evidence="3 4">
    <name type="scientific">Phytoactinopolyspora alkaliphila</name>
    <dbReference type="NCBI Taxonomy" id="1783498"/>
    <lineage>
        <taxon>Bacteria</taxon>
        <taxon>Bacillati</taxon>
        <taxon>Actinomycetota</taxon>
        <taxon>Actinomycetes</taxon>
        <taxon>Jiangellales</taxon>
        <taxon>Jiangellaceae</taxon>
        <taxon>Phytoactinopolyspora</taxon>
    </lineage>
</organism>
<evidence type="ECO:0000313" key="3">
    <source>
        <dbReference type="EMBL" id="NED95573.1"/>
    </source>
</evidence>
<reference evidence="3 4" key="1">
    <citation type="submission" date="2020-02" db="EMBL/GenBank/DDBJ databases">
        <authorList>
            <person name="Li X.-J."/>
            <person name="Feng X.-M."/>
        </authorList>
    </citation>
    <scope>NUCLEOTIDE SEQUENCE [LARGE SCALE GENOMIC DNA]</scope>
    <source>
        <strain evidence="3 4">CGMCC 4.7225</strain>
    </source>
</reference>
<dbReference type="NCBIfam" id="TIGR03668">
    <property type="entry name" value="Rv0121_F420"/>
    <property type="match status" value="1"/>
</dbReference>
<proteinExistence type="predicted"/>
<dbReference type="InterPro" id="IPR019967">
    <property type="entry name" value="F420-dep_enz_PPOX_Rv0121"/>
</dbReference>
<dbReference type="PANTHER" id="PTHR35176">
    <property type="entry name" value="HEME OXYGENASE HI_0854-RELATED"/>
    <property type="match status" value="1"/>
</dbReference>
<dbReference type="GO" id="GO:0005829">
    <property type="term" value="C:cytosol"/>
    <property type="evidence" value="ECO:0007669"/>
    <property type="project" value="TreeGrafter"/>
</dbReference>
<dbReference type="InterPro" id="IPR052019">
    <property type="entry name" value="F420H2_bilvrd_red/Heme_oxyg"/>
</dbReference>
<comment type="caution">
    <text evidence="3">The sequence shown here is derived from an EMBL/GenBank/DDBJ whole genome shotgun (WGS) entry which is preliminary data.</text>
</comment>
<accession>A0A6N9YKQ5</accession>